<evidence type="ECO:0008006" key="5">
    <source>
        <dbReference type="Google" id="ProtNLM"/>
    </source>
</evidence>
<dbReference type="InterPro" id="IPR019734">
    <property type="entry name" value="TPR_rpt"/>
</dbReference>
<comment type="caution">
    <text evidence="3">The sequence shown here is derived from an EMBL/GenBank/DDBJ whole genome shotgun (WGS) entry which is preliminary data.</text>
</comment>
<keyword evidence="2" id="KW-0802">TPR repeat</keyword>
<dbReference type="GO" id="GO:0060090">
    <property type="term" value="F:molecular adaptor activity"/>
    <property type="evidence" value="ECO:0007669"/>
    <property type="project" value="TreeGrafter"/>
</dbReference>
<protein>
    <recommendedName>
        <fullName evidence="5">TPR-like protein</fullName>
    </recommendedName>
</protein>
<gene>
    <name evidence="3" type="ORF">B0H17DRAFT_918085</name>
</gene>
<evidence type="ECO:0000256" key="1">
    <source>
        <dbReference type="ARBA" id="ARBA00022737"/>
    </source>
</evidence>
<evidence type="ECO:0000256" key="2">
    <source>
        <dbReference type="ARBA" id="ARBA00022803"/>
    </source>
</evidence>
<evidence type="ECO:0000313" key="3">
    <source>
        <dbReference type="EMBL" id="KAJ7707342.1"/>
    </source>
</evidence>
<dbReference type="AlphaFoldDB" id="A0AAD7MA27"/>
<reference evidence="3" key="1">
    <citation type="submission" date="2023-03" db="EMBL/GenBank/DDBJ databases">
        <title>Massive genome expansion in bonnet fungi (Mycena s.s.) driven by repeated elements and novel gene families across ecological guilds.</title>
        <authorList>
            <consortium name="Lawrence Berkeley National Laboratory"/>
            <person name="Harder C.B."/>
            <person name="Miyauchi S."/>
            <person name="Viragh M."/>
            <person name="Kuo A."/>
            <person name="Thoen E."/>
            <person name="Andreopoulos B."/>
            <person name="Lu D."/>
            <person name="Skrede I."/>
            <person name="Drula E."/>
            <person name="Henrissat B."/>
            <person name="Morin E."/>
            <person name="Kohler A."/>
            <person name="Barry K."/>
            <person name="LaButti K."/>
            <person name="Morin E."/>
            <person name="Salamov A."/>
            <person name="Lipzen A."/>
            <person name="Mereny Z."/>
            <person name="Hegedus B."/>
            <person name="Baldrian P."/>
            <person name="Stursova M."/>
            <person name="Weitz H."/>
            <person name="Taylor A."/>
            <person name="Grigoriev I.V."/>
            <person name="Nagy L.G."/>
            <person name="Martin F."/>
            <person name="Kauserud H."/>
        </authorList>
    </citation>
    <scope>NUCLEOTIDE SEQUENCE</scope>
    <source>
        <strain evidence="3">CBHHK067</strain>
    </source>
</reference>
<dbReference type="GO" id="GO:0006620">
    <property type="term" value="P:post-translational protein targeting to endoplasmic reticulum membrane"/>
    <property type="evidence" value="ECO:0007669"/>
    <property type="project" value="TreeGrafter"/>
</dbReference>
<dbReference type="EMBL" id="JARKIE010000005">
    <property type="protein sequence ID" value="KAJ7707342.1"/>
    <property type="molecule type" value="Genomic_DNA"/>
</dbReference>
<dbReference type="InterPro" id="IPR011990">
    <property type="entry name" value="TPR-like_helical_dom_sf"/>
</dbReference>
<keyword evidence="1" id="KW-0677">Repeat</keyword>
<accession>A0AAD7MA27</accession>
<dbReference type="GO" id="GO:0072380">
    <property type="term" value="C:TRC complex"/>
    <property type="evidence" value="ECO:0007669"/>
    <property type="project" value="TreeGrafter"/>
</dbReference>
<dbReference type="GO" id="GO:0016020">
    <property type="term" value="C:membrane"/>
    <property type="evidence" value="ECO:0007669"/>
    <property type="project" value="TreeGrafter"/>
</dbReference>
<dbReference type="InterPro" id="IPR047150">
    <property type="entry name" value="SGT"/>
</dbReference>
<sequence>MSSNDLKSQGNALFSAKKFKEAGKKYTEAIEAGDEAADPKGLAVLYANRAACRLSLKRPMDAKTDAKKATQLDPTYAKAFARLATSQDALGIYSDSKESWQRALDALPKFDLTPAEETQKAQYQAGLTAATAEVGKIKNTPIVGTHAIMVQGQGRMPWDHAAAILSRLRVAPTNIDQLQSSAWVIHAAYEEFMGGVSKMNELHIDPITDQMRGISGVRSCCTYIEFSNLTYPTQAIVDLTNGIMRDSRVIHFTDNEFISKYNKQMMLEVSVHKPWTEAGPEVVIREALARQRDQGWNSVRPSISCTVRAWIMRAVMDAGLRQRRHDVAVEFLKRTLDVLRSLRETWILVPALDRGVVFDKTFLFGIQHLYIDSLMKFYTSNPSPEILEDLDKESDLLIREVDEELRQPRSQEPVDPGFISSFYIYPRGQAYAMKGFSYNKRAGLKRDRELSRKAAMEYLKAADSFPQDDEYHSWFLNVALGNMFQARSFTLRELLDVMKRIRLSAPKAKDIWEHSSLSASGLWGILEGVGDQEKQLRDMLVQGTFTMDSCVAAEGL</sequence>
<dbReference type="PANTHER" id="PTHR45831:SF2">
    <property type="entry name" value="LD24721P"/>
    <property type="match status" value="1"/>
</dbReference>
<name>A0AAD7MA27_MYCRO</name>
<organism evidence="3 4">
    <name type="scientific">Mycena rosella</name>
    <name type="common">Pink bonnet</name>
    <name type="synonym">Agaricus rosellus</name>
    <dbReference type="NCBI Taxonomy" id="1033263"/>
    <lineage>
        <taxon>Eukaryota</taxon>
        <taxon>Fungi</taxon>
        <taxon>Dikarya</taxon>
        <taxon>Basidiomycota</taxon>
        <taxon>Agaricomycotina</taxon>
        <taxon>Agaricomycetes</taxon>
        <taxon>Agaricomycetidae</taxon>
        <taxon>Agaricales</taxon>
        <taxon>Marasmiineae</taxon>
        <taxon>Mycenaceae</taxon>
        <taxon>Mycena</taxon>
    </lineage>
</organism>
<dbReference type="Proteomes" id="UP001221757">
    <property type="component" value="Unassembled WGS sequence"/>
</dbReference>
<dbReference type="SMART" id="SM00028">
    <property type="entry name" value="TPR"/>
    <property type="match status" value="3"/>
</dbReference>
<proteinExistence type="predicted"/>
<dbReference type="SUPFAM" id="SSF48452">
    <property type="entry name" value="TPR-like"/>
    <property type="match status" value="1"/>
</dbReference>
<evidence type="ECO:0000313" key="4">
    <source>
        <dbReference type="Proteomes" id="UP001221757"/>
    </source>
</evidence>
<dbReference type="PANTHER" id="PTHR45831">
    <property type="entry name" value="LD24721P"/>
    <property type="match status" value="1"/>
</dbReference>
<dbReference type="Gene3D" id="1.25.40.10">
    <property type="entry name" value="Tetratricopeptide repeat domain"/>
    <property type="match status" value="1"/>
</dbReference>
<keyword evidence="4" id="KW-1185">Reference proteome</keyword>